<dbReference type="GO" id="GO:0003677">
    <property type="term" value="F:DNA binding"/>
    <property type="evidence" value="ECO:0007669"/>
    <property type="project" value="InterPro"/>
</dbReference>
<accession>A0A0P7J523</accession>
<dbReference type="Gene3D" id="1.10.10.10">
    <property type="entry name" value="Winged helix-like DNA-binding domain superfamily/Winged helix DNA-binding domain"/>
    <property type="match status" value="1"/>
</dbReference>
<dbReference type="Pfam" id="PF08281">
    <property type="entry name" value="Sigma70_r4_2"/>
    <property type="match status" value="1"/>
</dbReference>
<keyword evidence="1" id="KW-1133">Transmembrane helix</keyword>
<dbReference type="SMART" id="SM00421">
    <property type="entry name" value="HTH_LUXR"/>
    <property type="match status" value="1"/>
</dbReference>
<protein>
    <recommendedName>
        <fullName evidence="2">HTH luxR-type domain-containing protein</fullName>
    </recommendedName>
</protein>
<dbReference type="AlphaFoldDB" id="A0A0P7J523"/>
<dbReference type="InterPro" id="IPR013249">
    <property type="entry name" value="RNA_pol_sigma70_r4_t2"/>
</dbReference>
<comment type="caution">
    <text evidence="3">The sequence shown here is derived from an EMBL/GenBank/DDBJ whole genome shotgun (WGS) entry which is preliminary data.</text>
</comment>
<evidence type="ECO:0000256" key="1">
    <source>
        <dbReference type="SAM" id="Phobius"/>
    </source>
</evidence>
<dbReference type="InterPro" id="IPR036388">
    <property type="entry name" value="WH-like_DNA-bd_sf"/>
</dbReference>
<dbReference type="InterPro" id="IPR016032">
    <property type="entry name" value="Sig_transdc_resp-reg_C-effctor"/>
</dbReference>
<proteinExistence type="predicted"/>
<dbReference type="EMBL" id="LKBA01000008">
    <property type="protein sequence ID" value="KPN62973.1"/>
    <property type="molecule type" value="Genomic_DNA"/>
</dbReference>
<name>A0A0P7J523_9RHOB</name>
<gene>
    <name evidence="3" type="ORF">AKJ29_02155</name>
</gene>
<feature type="transmembrane region" description="Helical" evidence="1">
    <location>
        <begin position="71"/>
        <end position="91"/>
    </location>
</feature>
<dbReference type="STRING" id="154981.AKJ29_02155"/>
<dbReference type="Proteomes" id="UP000050471">
    <property type="component" value="Unassembled WGS sequence"/>
</dbReference>
<dbReference type="InterPro" id="IPR000792">
    <property type="entry name" value="Tscrpt_reg_LuxR_C"/>
</dbReference>
<feature type="domain" description="HTH luxR-type" evidence="2">
    <location>
        <begin position="22"/>
        <end position="87"/>
    </location>
</feature>
<evidence type="ECO:0000313" key="4">
    <source>
        <dbReference type="Proteomes" id="UP000050471"/>
    </source>
</evidence>
<dbReference type="SUPFAM" id="SSF46894">
    <property type="entry name" value="C-terminal effector domain of the bipartite response regulators"/>
    <property type="match status" value="1"/>
</dbReference>
<evidence type="ECO:0000259" key="2">
    <source>
        <dbReference type="PROSITE" id="PS50043"/>
    </source>
</evidence>
<evidence type="ECO:0000313" key="3">
    <source>
        <dbReference type="EMBL" id="KPN62973.1"/>
    </source>
</evidence>
<keyword evidence="4" id="KW-1185">Reference proteome</keyword>
<dbReference type="PROSITE" id="PS50043">
    <property type="entry name" value="HTH_LUXR_2"/>
    <property type="match status" value="1"/>
</dbReference>
<reference evidence="3 4" key="1">
    <citation type="submission" date="2015-09" db="EMBL/GenBank/DDBJ databases">
        <title>Draft genome sequence of Aliiroseovarius crassostreae CV919-312TSm, the causative agent of Roseovarius Oyster Disease (formerly Juvenile Oyster Disease).</title>
        <authorList>
            <person name="Kessner L."/>
            <person name="Spinard E."/>
            <person name="Nelson D."/>
        </authorList>
    </citation>
    <scope>NUCLEOTIDE SEQUENCE [LARGE SCALE GENOMIC DNA]</scope>
    <source>
        <strain evidence="3 4">CV919-312</strain>
    </source>
</reference>
<dbReference type="RefSeq" id="WP_055190912.1">
    <property type="nucleotide sequence ID" value="NZ_FPBS01000068.1"/>
</dbReference>
<keyword evidence="1" id="KW-0812">Transmembrane</keyword>
<organism evidence="3 4">
    <name type="scientific">Aliiroseovarius crassostreae</name>
    <dbReference type="NCBI Taxonomy" id="154981"/>
    <lineage>
        <taxon>Bacteria</taxon>
        <taxon>Pseudomonadati</taxon>
        <taxon>Pseudomonadota</taxon>
        <taxon>Alphaproteobacteria</taxon>
        <taxon>Rhodobacterales</taxon>
        <taxon>Paracoccaceae</taxon>
        <taxon>Aliiroseovarius</taxon>
    </lineage>
</organism>
<dbReference type="GO" id="GO:0016987">
    <property type="term" value="F:sigma factor activity"/>
    <property type="evidence" value="ECO:0007669"/>
    <property type="project" value="InterPro"/>
</dbReference>
<sequence length="95" mass="10442">MNQYTSPDEFQLPAVVPAPYLPKSETKQLSAAEADTLKSLAEGLTMKEIAYLHDVSESAIKQRIFRAKKKLSARTTMQCVAIAVGLGLFLFKPAQ</sequence>
<keyword evidence="1" id="KW-0472">Membrane</keyword>
<dbReference type="GO" id="GO:0006352">
    <property type="term" value="P:DNA-templated transcription initiation"/>
    <property type="evidence" value="ECO:0007669"/>
    <property type="project" value="InterPro"/>
</dbReference>